<feature type="compositionally biased region" description="Basic and acidic residues" evidence="3">
    <location>
        <begin position="1"/>
        <end position="17"/>
    </location>
</feature>
<dbReference type="Pfam" id="PF22664">
    <property type="entry name" value="TRI-like_N"/>
    <property type="match status" value="1"/>
</dbReference>
<reference evidence="7 8" key="1">
    <citation type="journal article" date="2011" name="PLoS Genet.">
        <title>Genome sequencing and comparative transcriptomics of the model entomopathogenic fungi Metarhizium anisopliae and M. acridum.</title>
        <authorList>
            <person name="Gao Q."/>
            <person name="Jin K."/>
            <person name="Ying S.H."/>
            <person name="Zhang Y."/>
            <person name="Xiao G."/>
            <person name="Shang Y."/>
            <person name="Duan Z."/>
            <person name="Hu X."/>
            <person name="Xie X.Q."/>
            <person name="Zhou G."/>
            <person name="Peng G."/>
            <person name="Luo Z."/>
            <person name="Huang W."/>
            <person name="Wang B."/>
            <person name="Fang W."/>
            <person name="Wang S."/>
            <person name="Zhong Y."/>
            <person name="Ma L.J."/>
            <person name="St Leger R.J."/>
            <person name="Zhao G.P."/>
            <person name="Pei Y."/>
            <person name="Feng M.G."/>
            <person name="Xia Y."/>
            <person name="Wang C."/>
        </authorList>
    </citation>
    <scope>NUCLEOTIDE SEQUENCE [LARGE SCALE GENOMIC DNA]</scope>
    <source>
        <strain evidence="7 8">CQMa 102</strain>
    </source>
</reference>
<dbReference type="Pfam" id="PF00501">
    <property type="entry name" value="AMP-binding"/>
    <property type="match status" value="1"/>
</dbReference>
<dbReference type="InterPro" id="IPR011701">
    <property type="entry name" value="MFS"/>
</dbReference>
<sequence length="2241" mass="247757">MRIRDDLQKDDLFRNDEGSSSSINSSKPDVNSEDTSRRILDVMVEYALNKFDDSKERLEQGADTFLSAIHHFVAAGTRVEACLPAFPFKSANKVYKVLGNLPDKAEELALCRLNTMCTRIQEVYQPGAQVTIISDGITYNDLLCISDQDTWAYGEALRKLAAQKKFNFISFSRMKDLLDFPLPQKMTEITYVANCTTFRRLLLNKYGKADLDIDHEIATNPDTKLTYLGYKRFLESDLKYIFPRGADRTANGYRRDCKYLAKQMLIRGYAFAGAVKNAYPNHLRLSIHESVVGNKVSICLLNTKTGFTTPWHCSVAQLADGEWISAPMGEFIKDDRLELIYVDGQPSYFKEKPREADALGISEATASYLQEARPLSASGYLSGASTPMKTSPGRSSLTPPATEESSAATTPKTPPPRALPSCSPDAVAEDELNSDFLLECHNESASIPYGKRLIPQIMDSLAVADPERTVFSLTSLSHGSPEFKQISALAFTKAVDKTAWWLHNRVGKPESVLPIGYIGPHDLRHILLTYACVKVGYAALFLSPKNNTEGALAVLEATKCNIWATAGGASPVPLAREILRQRSMNVLQLPLLDELLDADSTEPFPYNKSFEEAIDEPFCFLHTSGSTGVPKPIPWSHGLIGTMDAVRLLPPVDGDDNLLPWTSDWRSGDTIYSSFPMSHGAGIIMDILMPALFELHCVLGPAGVLPSLNVIETLAEHAKIDIWSMVPSLVDEVGEAPEVLSKLKPSKFICASGGPVSPISAGKVNEVIRVLNLTGTTEGLFIGNLVTPRENWLWFCFHPYSGFEFKEVEEGKYEHWVHRNQHWALFQGIFHTFPDKDSINFKDLYTRHPTKPNLWAYKGRSDDLVVLSNGYKITPLEMEAFITTHPAINGCLIFGTGKPQAGLLIELKDPLSKPDTLLDSIWETVKKANSLSRHTNQLLKDFVTFSEPNKPFIRTDKGTVKRTATLALYADYIERFYGSRNEDFTGNFLVDLNSTTSIQNCLREILTSSIPDIQDVPSDSNLFDLGLDSLGVFAAIKTIRAATGLGEQVAPRHIYANPTITSLSATIARVAATVKTTNESVDGDDDDGVSKMRNMIAKHRARQSFPLNALDYVNPNHGMGLVFYISLHEGVSYEQVFTNLQEGLNRTFDMIPALSGRMMNRSEQEIGYTKGDLCVTISPLSMAASVRNRLRYKDLSGVLPSFAELREAGFAPSAFKDSLVLRDDPFPEMPADIFVGQVNFVSGGCIIAVELNHCCLDGIGVMVAIKAWAENCRYLQGDKSATCDWYDPESFNHSLPEIIHEQEGWIRPLREIDPGTWGFLPFFPPEDESPRGAVEKNSTAITPVAPQNVPNEWTLNPRPVFPLHSVWPLPRAERCLKTTLFSITPDKLEQMKQDVMADPEAKGVITSISDILQAFFWRAAIRARYRVATEIRKQTFGPEDMSILELPTDGRPYFSSLLPSTYMGSLLILNRTSMPVEKLCSSKTSIGQVAYLLRQSAARITPSLVHDAFTLLQSLPDHSRFSTANMGLEHMHAMISNMMLFPTSEICFGDRFFANQGSPESMRPQIERGNGRFRFLVIFPVKKDGGVELVLGTHPEELDMFKTDEEFTNEMSTSEILSAWTRPMPIEQVVLIFALSNKDIRENPTFRESEKSMVPAVNSQVGTQPRAYTALDSDESSSLLSDHDVDGDHDGNEDRVWASDIQSGVQNIEAMTVAWTTSALVFAYIMIWLTYFVEGMLTGTTAILTPYVTSDFARHSLTPTVGILSNVVGGVTNLTLAKVLDVFGRPQGYLFCIAVAMAGLIMMTLCRSVQAYAIAQVFQVVGNNGILYSLAVFVADTSSLRNRGLMQAIVSSPNLITCWLAGPISSAFLKGSSWRWAFGLFTILVPSITLPLFGLLWINFRKAKELGLVAKGDSESDLTGLESFVYYSRQFDAVGLALLSAGVAVFLMPFNVYTLQGWNSPLVVAMPSIGLLLIIAFAIWERYYASITLLPFPLLLDRTVLGACILSATLFVSFWCWNSFFSSYLQVVNDLNVENASYVVQSYTVCSVLCGIMVGALIHYTGRFKPVCLYIGIPLSILGSGSMMYFCKMQSSVGYIIMCQIFISIAAGIIMVCDEVAILAAASHQHVAVCLAVLGMFGNMGGAVGLTIASAIWQSVFPNKLRAYLPVEELPNLEKIYANISTQLSYPVASPARLAIQHAYGDAQMRMLAVGTSIWVVGLVAVMIWRNINVIGIKQSKGHVW</sequence>
<keyword evidence="8" id="KW-1185">Reference proteome</keyword>
<dbReference type="SUPFAM" id="SSF47336">
    <property type="entry name" value="ACP-like"/>
    <property type="match status" value="1"/>
</dbReference>
<name>E9DVS5_METAQ</name>
<feature type="domain" description="Carrier" evidence="5">
    <location>
        <begin position="992"/>
        <end position="1071"/>
    </location>
</feature>
<evidence type="ECO:0000256" key="2">
    <source>
        <dbReference type="ARBA" id="ARBA00022679"/>
    </source>
</evidence>
<keyword evidence="4" id="KW-0472">Membrane</keyword>
<dbReference type="InterPro" id="IPR036259">
    <property type="entry name" value="MFS_trans_sf"/>
</dbReference>
<dbReference type="Gene3D" id="1.20.1250.20">
    <property type="entry name" value="MFS general substrate transporter like domains"/>
    <property type="match status" value="2"/>
</dbReference>
<evidence type="ECO:0000256" key="4">
    <source>
        <dbReference type="SAM" id="Phobius"/>
    </source>
</evidence>
<feature type="transmembrane region" description="Helical" evidence="4">
    <location>
        <begin position="1931"/>
        <end position="1950"/>
    </location>
</feature>
<feature type="domain" description="Major facilitator superfamily (MFS) profile" evidence="6">
    <location>
        <begin position="1723"/>
        <end position="2230"/>
    </location>
</feature>
<feature type="transmembrane region" description="Helical" evidence="4">
    <location>
        <begin position="1713"/>
        <end position="1733"/>
    </location>
</feature>
<feature type="transmembrane region" description="Helical" evidence="4">
    <location>
        <begin position="2207"/>
        <end position="2225"/>
    </location>
</feature>
<dbReference type="Gene3D" id="3.30.559.10">
    <property type="entry name" value="Chloramphenicol acetyltransferase-like domain"/>
    <property type="match status" value="2"/>
</dbReference>
<dbReference type="InterPro" id="IPR036736">
    <property type="entry name" value="ACP-like_sf"/>
</dbReference>
<dbReference type="PROSITE" id="PS50075">
    <property type="entry name" value="CARRIER"/>
    <property type="match status" value="1"/>
</dbReference>
<dbReference type="InterPro" id="IPR054710">
    <property type="entry name" value="Tri101-like_N"/>
</dbReference>
<dbReference type="PANTHER" id="PTHR37285">
    <property type="entry name" value="SPORE WALL MATURATION PROTEIN DIT1"/>
    <property type="match status" value="1"/>
</dbReference>
<evidence type="ECO:0000259" key="6">
    <source>
        <dbReference type="PROSITE" id="PS50850"/>
    </source>
</evidence>
<feature type="transmembrane region" description="Helical" evidence="4">
    <location>
        <begin position="2092"/>
        <end position="2114"/>
    </location>
</feature>
<feature type="compositionally biased region" description="Polar residues" evidence="3">
    <location>
        <begin position="383"/>
        <end position="399"/>
    </location>
</feature>
<dbReference type="HOGENOM" id="CLU_001116_2_0_1"/>
<evidence type="ECO:0000259" key="5">
    <source>
        <dbReference type="PROSITE" id="PS50075"/>
    </source>
</evidence>
<dbReference type="GO" id="GO:0016740">
    <property type="term" value="F:transferase activity"/>
    <property type="evidence" value="ECO:0007669"/>
    <property type="project" value="UniProtKB-KW"/>
</dbReference>
<feature type="region of interest" description="Disordered" evidence="3">
    <location>
        <begin position="380"/>
        <end position="425"/>
    </location>
</feature>
<dbReference type="InterPro" id="IPR020846">
    <property type="entry name" value="MFS_dom"/>
</dbReference>
<keyword evidence="4" id="KW-1133">Transmembrane helix</keyword>
<evidence type="ECO:0000313" key="8">
    <source>
        <dbReference type="Proteomes" id="UP000002499"/>
    </source>
</evidence>
<feature type="transmembrane region" description="Helical" evidence="4">
    <location>
        <begin position="1845"/>
        <end position="1864"/>
    </location>
</feature>
<dbReference type="OMA" id="PNHYMGL"/>
<gene>
    <name evidence="7" type="ORF">MAC_01723</name>
</gene>
<evidence type="ECO:0000256" key="1">
    <source>
        <dbReference type="ARBA" id="ARBA00004141"/>
    </source>
</evidence>
<dbReference type="eggNOG" id="KOG0254">
    <property type="taxonomic scope" value="Eukaryota"/>
</dbReference>
<dbReference type="InterPro" id="IPR000873">
    <property type="entry name" value="AMP-dep_synth/lig_dom"/>
</dbReference>
<dbReference type="Pfam" id="PF23562">
    <property type="entry name" value="AMP-binding_C_3"/>
    <property type="match status" value="1"/>
</dbReference>
<evidence type="ECO:0000256" key="3">
    <source>
        <dbReference type="SAM" id="MobiDB-lite"/>
    </source>
</evidence>
<dbReference type="InterPro" id="IPR007817">
    <property type="entry name" value="Isocyanide_synthase_DIT1"/>
</dbReference>
<feature type="region of interest" description="Disordered" evidence="3">
    <location>
        <begin position="1"/>
        <end position="34"/>
    </location>
</feature>
<feature type="transmembrane region" description="Helical" evidence="4">
    <location>
        <begin position="2000"/>
        <end position="2020"/>
    </location>
</feature>
<dbReference type="InterPro" id="IPR023213">
    <property type="entry name" value="CAT-like_dom_sf"/>
</dbReference>
<dbReference type="Pfam" id="PF00550">
    <property type="entry name" value="PP-binding"/>
    <property type="match status" value="1"/>
</dbReference>
<evidence type="ECO:0000313" key="7">
    <source>
        <dbReference type="EMBL" id="EFY92122.1"/>
    </source>
</evidence>
<keyword evidence="2 7" id="KW-0808">Transferase</keyword>
<dbReference type="Pfam" id="PF05141">
    <property type="entry name" value="DIT1_PvcA"/>
    <property type="match status" value="1"/>
</dbReference>
<dbReference type="PROSITE" id="PS50850">
    <property type="entry name" value="MFS"/>
    <property type="match status" value="1"/>
</dbReference>
<dbReference type="OrthoDB" id="429813at2759"/>
<dbReference type="Pfam" id="PF07690">
    <property type="entry name" value="MFS_1"/>
    <property type="match status" value="1"/>
</dbReference>
<feature type="transmembrane region" description="Helical" evidence="4">
    <location>
        <begin position="1962"/>
        <end position="1980"/>
    </location>
</feature>
<feature type="transmembrane region" description="Helical" evidence="4">
    <location>
        <begin position="2126"/>
        <end position="2153"/>
    </location>
</feature>
<dbReference type="GO" id="GO:0022857">
    <property type="term" value="F:transmembrane transporter activity"/>
    <property type="evidence" value="ECO:0007669"/>
    <property type="project" value="InterPro"/>
</dbReference>
<feature type="transmembrane region" description="Helical" evidence="4">
    <location>
        <begin position="1788"/>
        <end position="1805"/>
    </location>
</feature>
<dbReference type="EMBL" id="GL698477">
    <property type="protein sequence ID" value="EFY92122.1"/>
    <property type="molecule type" value="Genomic_DNA"/>
</dbReference>
<keyword evidence="4" id="KW-0812">Transmembrane</keyword>
<proteinExistence type="predicted"/>
<protein>
    <submittedName>
        <fullName evidence="7">Transferase family protein</fullName>
    </submittedName>
</protein>
<dbReference type="PROSITE" id="PS00455">
    <property type="entry name" value="AMP_BINDING"/>
    <property type="match status" value="1"/>
</dbReference>
<dbReference type="InParanoid" id="E9DVS5"/>
<dbReference type="InterPro" id="IPR020845">
    <property type="entry name" value="AMP-binding_CS"/>
</dbReference>
<dbReference type="KEGG" id="maw:19246034"/>
<dbReference type="PANTHER" id="PTHR37285:SF5">
    <property type="entry name" value="SPORE WALL MATURATION PROTEIN DIT1"/>
    <property type="match status" value="1"/>
</dbReference>
<comment type="subcellular location">
    <subcellularLocation>
        <location evidence="1">Membrane</location>
        <topology evidence="1">Multi-pass membrane protein</topology>
    </subcellularLocation>
</comment>
<dbReference type="SUPFAM" id="SSF56801">
    <property type="entry name" value="Acetyl-CoA synthetase-like"/>
    <property type="match status" value="1"/>
</dbReference>
<dbReference type="Proteomes" id="UP000002499">
    <property type="component" value="Unassembled WGS sequence"/>
</dbReference>
<feature type="transmembrane region" description="Helical" evidence="4">
    <location>
        <begin position="1876"/>
        <end position="1898"/>
    </location>
</feature>
<dbReference type="Gene3D" id="3.40.50.12780">
    <property type="entry name" value="N-terminal domain of ligase-like"/>
    <property type="match status" value="1"/>
</dbReference>
<dbReference type="SUPFAM" id="SSF103473">
    <property type="entry name" value="MFS general substrate transporter"/>
    <property type="match status" value="1"/>
</dbReference>
<organism evidence="8">
    <name type="scientific">Metarhizium acridum (strain CQMa 102)</name>
    <dbReference type="NCBI Taxonomy" id="655827"/>
    <lineage>
        <taxon>Eukaryota</taxon>
        <taxon>Fungi</taxon>
        <taxon>Dikarya</taxon>
        <taxon>Ascomycota</taxon>
        <taxon>Pezizomycotina</taxon>
        <taxon>Sordariomycetes</taxon>
        <taxon>Hypocreomycetidae</taxon>
        <taxon>Hypocreales</taxon>
        <taxon>Clavicipitaceae</taxon>
        <taxon>Metarhizium</taxon>
    </lineage>
</organism>
<dbReference type="GeneID" id="19246034"/>
<feature type="transmembrane region" description="Helical" evidence="4">
    <location>
        <begin position="1811"/>
        <end position="1833"/>
    </location>
</feature>
<accession>E9DVS5</accession>
<dbReference type="Gene3D" id="1.10.1200.10">
    <property type="entry name" value="ACP-like"/>
    <property type="match status" value="1"/>
</dbReference>
<feature type="transmembrane region" description="Helical" evidence="4">
    <location>
        <begin position="2067"/>
        <end position="2086"/>
    </location>
</feature>
<dbReference type="GO" id="GO:0016020">
    <property type="term" value="C:membrane"/>
    <property type="evidence" value="ECO:0007669"/>
    <property type="project" value="UniProtKB-SubCell"/>
</dbReference>
<dbReference type="InterPro" id="IPR042099">
    <property type="entry name" value="ANL_N_sf"/>
</dbReference>
<dbReference type="InterPro" id="IPR009081">
    <property type="entry name" value="PP-bd_ACP"/>
</dbReference>